<reference evidence="16" key="1">
    <citation type="submission" date="2016-11" db="UniProtKB">
        <authorList>
            <consortium name="WormBaseParasite"/>
        </authorList>
    </citation>
    <scope>IDENTIFICATION</scope>
</reference>
<dbReference type="InterPro" id="IPR004181">
    <property type="entry name" value="Znf_MIZ"/>
</dbReference>
<feature type="transmembrane region" description="Helical" evidence="13">
    <location>
        <begin position="206"/>
        <end position="224"/>
    </location>
</feature>
<sequence length="336" mass="38873">MRASAVGSTGVLNDFIEKVREGISNGYCSTGSDIDNGDDLQIMQQTYSRRDPITKKEITDPVKNKYCGHVYDRASMDAFITDNKKRRVAVYRCPNVGCGNNYNLDMGDMIDFPEFFDFCKFSRSNREITDFEKRFCDRHSDGGCSGMLCAMLFIYYHRQFGNFSSRQVFIFRIIIIITYSIIRECINKLQLRQINTNWNIYSQLMLMVYILSICTSLILLLYYIELILIEWLLRDLEYFINAAHLSCYFNILWFSSFKYSALLLFQIVVSAINCLILYLFIRFSYTETAPLASQLLSLAQQLDPLAGKPVVTLLGDHSKLVFSQHEDVTMAIHMNN</sequence>
<evidence type="ECO:0000256" key="6">
    <source>
        <dbReference type="ARBA" id="ARBA00022723"/>
    </source>
</evidence>
<name>A0A1I7WJ47_HETBA</name>
<evidence type="ECO:0000256" key="12">
    <source>
        <dbReference type="ARBA" id="ARBA00032533"/>
    </source>
</evidence>
<dbReference type="GO" id="GO:0000724">
    <property type="term" value="P:double-strand break repair via homologous recombination"/>
    <property type="evidence" value="ECO:0007669"/>
    <property type="project" value="InterPro"/>
</dbReference>
<evidence type="ECO:0000256" key="4">
    <source>
        <dbReference type="ARBA" id="ARBA00020923"/>
    </source>
</evidence>
<evidence type="ECO:0000256" key="2">
    <source>
        <dbReference type="ARBA" id="ARBA00004718"/>
    </source>
</evidence>
<accession>A0A1I7WJ47</accession>
<evidence type="ECO:0000259" key="14">
    <source>
        <dbReference type="Pfam" id="PF11789"/>
    </source>
</evidence>
<dbReference type="GO" id="GO:0061665">
    <property type="term" value="F:SUMO ligase activity"/>
    <property type="evidence" value="ECO:0007669"/>
    <property type="project" value="TreeGrafter"/>
</dbReference>
<dbReference type="InterPro" id="IPR026846">
    <property type="entry name" value="Nse2(Mms21)"/>
</dbReference>
<comment type="pathway">
    <text evidence="2">Protein modification; protein sumoylation.</text>
</comment>
<keyword evidence="10" id="KW-0539">Nucleus</keyword>
<dbReference type="WBParaSite" id="Hba_05038">
    <property type="protein sequence ID" value="Hba_05038"/>
    <property type="gene ID" value="Hba_05038"/>
</dbReference>
<keyword evidence="15" id="KW-1185">Reference proteome</keyword>
<feature type="domain" description="SP-RING-type" evidence="14">
    <location>
        <begin position="38"/>
        <end position="99"/>
    </location>
</feature>
<evidence type="ECO:0000256" key="3">
    <source>
        <dbReference type="ARBA" id="ARBA00008212"/>
    </source>
</evidence>
<keyword evidence="13" id="KW-0472">Membrane</keyword>
<dbReference type="InterPro" id="IPR013083">
    <property type="entry name" value="Znf_RING/FYVE/PHD"/>
</dbReference>
<dbReference type="GO" id="GO:0005634">
    <property type="term" value="C:nucleus"/>
    <property type="evidence" value="ECO:0007669"/>
    <property type="project" value="UniProtKB-SubCell"/>
</dbReference>
<dbReference type="PANTHER" id="PTHR21330:SF1">
    <property type="entry name" value="E3 SUMO-PROTEIN LIGASE NSE2"/>
    <property type="match status" value="1"/>
</dbReference>
<keyword evidence="8" id="KW-0833">Ubl conjugation pathway</keyword>
<dbReference type="Proteomes" id="UP000095283">
    <property type="component" value="Unplaced"/>
</dbReference>
<keyword evidence="13" id="KW-1133">Transmembrane helix</keyword>
<evidence type="ECO:0000313" key="16">
    <source>
        <dbReference type="WBParaSite" id="Hba_05038"/>
    </source>
</evidence>
<dbReference type="UniPathway" id="UPA00886"/>
<evidence type="ECO:0000256" key="13">
    <source>
        <dbReference type="SAM" id="Phobius"/>
    </source>
</evidence>
<evidence type="ECO:0000256" key="9">
    <source>
        <dbReference type="ARBA" id="ARBA00022833"/>
    </source>
</evidence>
<dbReference type="Gene3D" id="3.30.40.10">
    <property type="entry name" value="Zinc/RING finger domain, C3HC4 (zinc finger)"/>
    <property type="match status" value="1"/>
</dbReference>
<feature type="transmembrane region" description="Helical" evidence="13">
    <location>
        <begin position="169"/>
        <end position="186"/>
    </location>
</feature>
<dbReference type="GO" id="GO:0008270">
    <property type="term" value="F:zinc ion binding"/>
    <property type="evidence" value="ECO:0007669"/>
    <property type="project" value="UniProtKB-KW"/>
</dbReference>
<keyword evidence="6" id="KW-0479">Metal-binding</keyword>
<dbReference type="PANTHER" id="PTHR21330">
    <property type="entry name" value="E3 SUMO-PROTEIN LIGASE NSE2"/>
    <property type="match status" value="1"/>
</dbReference>
<feature type="transmembrane region" description="Helical" evidence="13">
    <location>
        <begin position="261"/>
        <end position="281"/>
    </location>
</feature>
<dbReference type="AlphaFoldDB" id="A0A1I7WJ47"/>
<dbReference type="GO" id="GO:0030915">
    <property type="term" value="C:Smc5-Smc6 complex"/>
    <property type="evidence" value="ECO:0007669"/>
    <property type="project" value="InterPro"/>
</dbReference>
<dbReference type="GO" id="GO:0016925">
    <property type="term" value="P:protein sumoylation"/>
    <property type="evidence" value="ECO:0007669"/>
    <property type="project" value="UniProtKB-UniPathway"/>
</dbReference>
<evidence type="ECO:0000256" key="5">
    <source>
        <dbReference type="ARBA" id="ARBA00022679"/>
    </source>
</evidence>
<comment type="similarity">
    <text evidence="3">Belongs to the NSE2 family.</text>
</comment>
<protein>
    <recommendedName>
        <fullName evidence="4">E3 SUMO-protein ligase NSE2</fullName>
    </recommendedName>
    <alternativeName>
        <fullName evidence="11">E3 SUMO-protein transferase NSE2</fullName>
    </alternativeName>
    <alternativeName>
        <fullName evidence="12">Non-structural maintenance of chromosomes element 2 homolog</fullName>
    </alternativeName>
</protein>
<evidence type="ECO:0000256" key="8">
    <source>
        <dbReference type="ARBA" id="ARBA00022786"/>
    </source>
</evidence>
<keyword evidence="7" id="KW-0863">Zinc-finger</keyword>
<dbReference type="CDD" id="cd16651">
    <property type="entry name" value="SPL-RING_NSE2"/>
    <property type="match status" value="1"/>
</dbReference>
<keyword evidence="9" id="KW-0862">Zinc</keyword>
<comment type="subcellular location">
    <subcellularLocation>
        <location evidence="1">Nucleus</location>
    </subcellularLocation>
</comment>
<keyword evidence="5" id="KW-0808">Transferase</keyword>
<dbReference type="Pfam" id="PF11789">
    <property type="entry name" value="zf-Nse"/>
    <property type="match status" value="1"/>
</dbReference>
<evidence type="ECO:0000256" key="7">
    <source>
        <dbReference type="ARBA" id="ARBA00022771"/>
    </source>
</evidence>
<evidence type="ECO:0000256" key="11">
    <source>
        <dbReference type="ARBA" id="ARBA00031731"/>
    </source>
</evidence>
<organism evidence="15 16">
    <name type="scientific">Heterorhabditis bacteriophora</name>
    <name type="common">Entomopathogenic nematode worm</name>
    <dbReference type="NCBI Taxonomy" id="37862"/>
    <lineage>
        <taxon>Eukaryota</taxon>
        <taxon>Metazoa</taxon>
        <taxon>Ecdysozoa</taxon>
        <taxon>Nematoda</taxon>
        <taxon>Chromadorea</taxon>
        <taxon>Rhabditida</taxon>
        <taxon>Rhabditina</taxon>
        <taxon>Rhabditomorpha</taxon>
        <taxon>Strongyloidea</taxon>
        <taxon>Heterorhabditidae</taxon>
        <taxon>Heterorhabditis</taxon>
    </lineage>
</organism>
<dbReference type="Gene3D" id="3.30.450.30">
    <property type="entry name" value="Dynein light chain 2a, cytoplasmic"/>
    <property type="match status" value="1"/>
</dbReference>
<evidence type="ECO:0000313" key="15">
    <source>
        <dbReference type="Proteomes" id="UP000095283"/>
    </source>
</evidence>
<evidence type="ECO:0000256" key="10">
    <source>
        <dbReference type="ARBA" id="ARBA00023242"/>
    </source>
</evidence>
<keyword evidence="13" id="KW-0812">Transmembrane</keyword>
<proteinExistence type="inferred from homology"/>
<evidence type="ECO:0000256" key="1">
    <source>
        <dbReference type="ARBA" id="ARBA00004123"/>
    </source>
</evidence>